<dbReference type="GO" id="GO:0006281">
    <property type="term" value="P:DNA repair"/>
    <property type="evidence" value="ECO:0007669"/>
    <property type="project" value="UniProtKB-UniRule"/>
</dbReference>
<dbReference type="GO" id="GO:0005634">
    <property type="term" value="C:nucleus"/>
    <property type="evidence" value="ECO:0007669"/>
    <property type="project" value="UniProtKB-SubCell"/>
</dbReference>
<keyword evidence="5" id="KW-0234">DNA repair</keyword>
<evidence type="ECO:0000256" key="3">
    <source>
        <dbReference type="ARBA" id="ARBA00022737"/>
    </source>
</evidence>
<keyword evidence="4 5" id="KW-0539">Nucleus</keyword>
<protein>
    <recommendedName>
        <fullName evidence="5">MMS19 nucleotide excision repair protein</fullName>
    </recommendedName>
</protein>
<keyword evidence="10" id="KW-1185">Reference proteome</keyword>
<evidence type="ECO:0000313" key="10">
    <source>
        <dbReference type="Proteomes" id="UP000807353"/>
    </source>
</evidence>
<sequence>MCAGPDAFSVGEDGMDSGLDGGRSEIEASPRDFSYGETKGSIEISGNRTSLTNVVKALGEYLTSEEDQLRTKGVEFLSLVLSHCPVEKMNRPSVRVLTAFYCGKLDDTETIIPALKGLSTLATLPTCSSTEAVTIIQTIFARVKMNTLVQSARFYVFSVIDSLVARHRDALKAMGTTFTAGYISLAEGEKDPRNLLVAFAIVRVILIEFDISAHVESLFNITFCYFPITFRPPPNDPYGITTDDLRLALRGCLNATPNFGPLAVPVFLEKLTAGSPSTKRDTLQAMSACFPVYGAALARVSARKLWNALKLEIFQPTDPVTEEEALKTTQVLVTTIYSEEEKALELNDDIQGLARDACEECIQILGEPEKSQARPAIKILCAFMATTPSVSRYVLSQAVPHLLKLYMSPDEITNRAPILSLLADLINAAPDSLPTEAQYPEVEDTAPLITLKDEILGAVSTGLQVITSRRPALAVIKALITTKFLLSGEELAFVVHLVNEVLQADEGDSEETSQMVLDVLATVSAFSARHVQEQTLPLLFSSLPDDAPERGAANERAKSWRVLKTLSTLCVHPELFEILVIRLMAKVDVVCLPTKATPGDSEHIAAYAHALLKTIADTLQSKVGKAHPDVAKYIDRLIPNIYNLFIYSALLSDEKEMVATDPRLVSVAGDIIRLVSQCLPLQRQEVYTASIFEAFSSGDVRTIAEGLRKIPPDTKLLLFKDSAPKYHKNLISLFTAGVVTLHKEVRPPVPELGAFLEIALTWSLNRAENELQRESVLHLISSMVNKRPQDALVFLNKMLDQFWQQKIGDPMAPLEQRQQAIKAWIWVSKALVVQSHAMANSFTDRLFDMFDDDDISWGAAKAVGDVAASDLVLTRQNHANVKVLHAQKFVNAILPRIIVGAKDSSSPRKQTAHLVALTSLIKAIPRVAYAHQMPSLIPLLLHGLELPDVNIRANVIDTFLAAAEGDSSEHSLVSQHASTLVTSMLKNSMVGEMSSMRVRIAALQYLGVLPSIIRYDILHPYKATVIRDLAKVVDDPKRAVRKEAVDTR</sequence>
<dbReference type="SUPFAM" id="SSF48371">
    <property type="entry name" value="ARM repeat"/>
    <property type="match status" value="2"/>
</dbReference>
<evidence type="ECO:0000256" key="2">
    <source>
        <dbReference type="ARBA" id="ARBA00009340"/>
    </source>
</evidence>
<comment type="caution">
    <text evidence="9">The sequence shown here is derived from an EMBL/GenBank/DDBJ whole genome shotgun (WGS) entry which is preliminary data.</text>
</comment>
<dbReference type="Gene3D" id="1.25.10.10">
    <property type="entry name" value="Leucine-rich Repeat Variant"/>
    <property type="match status" value="2"/>
</dbReference>
<comment type="subcellular location">
    <subcellularLocation>
        <location evidence="1 5">Nucleus</location>
    </subcellularLocation>
</comment>
<comment type="similarity">
    <text evidence="2 5">Belongs to the MET18/MMS19 family.</text>
</comment>
<dbReference type="InterPro" id="IPR039920">
    <property type="entry name" value="MMS19"/>
</dbReference>
<evidence type="ECO:0000256" key="6">
    <source>
        <dbReference type="SAM" id="MobiDB-lite"/>
    </source>
</evidence>
<gene>
    <name evidence="9" type="ORF">BDZ94DRAFT_1281065</name>
</gene>
<feature type="domain" description="MMS19 C-terminal" evidence="7">
    <location>
        <begin position="562"/>
        <end position="1010"/>
    </location>
</feature>
<dbReference type="Pfam" id="PF14500">
    <property type="entry name" value="MMS19_N"/>
    <property type="match status" value="1"/>
</dbReference>
<dbReference type="GO" id="GO:0051604">
    <property type="term" value="P:protein maturation"/>
    <property type="evidence" value="ECO:0007669"/>
    <property type="project" value="UniProtKB-UniRule"/>
</dbReference>
<dbReference type="Pfam" id="PF12460">
    <property type="entry name" value="MMS19_C"/>
    <property type="match status" value="1"/>
</dbReference>
<dbReference type="InterPro" id="IPR029240">
    <property type="entry name" value="MMS19_N"/>
</dbReference>
<feature type="domain" description="MMS19 N-terminal" evidence="8">
    <location>
        <begin position="55"/>
        <end position="315"/>
    </location>
</feature>
<evidence type="ECO:0000259" key="8">
    <source>
        <dbReference type="Pfam" id="PF14500"/>
    </source>
</evidence>
<organism evidence="9 10">
    <name type="scientific">Collybia nuda</name>
    <dbReference type="NCBI Taxonomy" id="64659"/>
    <lineage>
        <taxon>Eukaryota</taxon>
        <taxon>Fungi</taxon>
        <taxon>Dikarya</taxon>
        <taxon>Basidiomycota</taxon>
        <taxon>Agaricomycotina</taxon>
        <taxon>Agaricomycetes</taxon>
        <taxon>Agaricomycetidae</taxon>
        <taxon>Agaricales</taxon>
        <taxon>Tricholomatineae</taxon>
        <taxon>Clitocybaceae</taxon>
        <taxon>Collybia</taxon>
    </lineage>
</organism>
<dbReference type="GO" id="GO:0097361">
    <property type="term" value="C:cytosolic [4Fe-4S] assembly targeting complex"/>
    <property type="evidence" value="ECO:0007669"/>
    <property type="project" value="UniProtKB-UniRule"/>
</dbReference>
<dbReference type="Proteomes" id="UP000807353">
    <property type="component" value="Unassembled WGS sequence"/>
</dbReference>
<accession>A0A9P5YBX7</accession>
<dbReference type="EMBL" id="MU150243">
    <property type="protein sequence ID" value="KAF9466033.1"/>
    <property type="molecule type" value="Genomic_DNA"/>
</dbReference>
<evidence type="ECO:0000256" key="4">
    <source>
        <dbReference type="ARBA" id="ARBA00023242"/>
    </source>
</evidence>
<evidence type="ECO:0000259" key="7">
    <source>
        <dbReference type="Pfam" id="PF12460"/>
    </source>
</evidence>
<reference evidence="9" key="1">
    <citation type="submission" date="2020-11" db="EMBL/GenBank/DDBJ databases">
        <authorList>
            <consortium name="DOE Joint Genome Institute"/>
            <person name="Ahrendt S."/>
            <person name="Riley R."/>
            <person name="Andreopoulos W."/>
            <person name="Labutti K."/>
            <person name="Pangilinan J."/>
            <person name="Ruiz-Duenas F.J."/>
            <person name="Barrasa J.M."/>
            <person name="Sanchez-Garcia M."/>
            <person name="Camarero S."/>
            <person name="Miyauchi S."/>
            <person name="Serrano A."/>
            <person name="Linde D."/>
            <person name="Babiker R."/>
            <person name="Drula E."/>
            <person name="Ayuso-Fernandez I."/>
            <person name="Pacheco R."/>
            <person name="Padilla G."/>
            <person name="Ferreira P."/>
            <person name="Barriuso J."/>
            <person name="Kellner H."/>
            <person name="Castanera R."/>
            <person name="Alfaro M."/>
            <person name="Ramirez L."/>
            <person name="Pisabarro A.G."/>
            <person name="Kuo A."/>
            <person name="Tritt A."/>
            <person name="Lipzen A."/>
            <person name="He G."/>
            <person name="Yan M."/>
            <person name="Ng V."/>
            <person name="Cullen D."/>
            <person name="Martin F."/>
            <person name="Rosso M.-N."/>
            <person name="Henrissat B."/>
            <person name="Hibbett D."/>
            <person name="Martinez A.T."/>
            <person name="Grigoriev I.V."/>
        </authorList>
    </citation>
    <scope>NUCLEOTIDE SEQUENCE</scope>
    <source>
        <strain evidence="9">CBS 247.69</strain>
    </source>
</reference>
<evidence type="ECO:0000313" key="9">
    <source>
        <dbReference type="EMBL" id="KAF9466033.1"/>
    </source>
</evidence>
<feature type="region of interest" description="Disordered" evidence="6">
    <location>
        <begin position="1"/>
        <end position="39"/>
    </location>
</feature>
<evidence type="ECO:0000256" key="1">
    <source>
        <dbReference type="ARBA" id="ARBA00004123"/>
    </source>
</evidence>
<dbReference type="InterPro" id="IPR016024">
    <property type="entry name" value="ARM-type_fold"/>
</dbReference>
<keyword evidence="3" id="KW-0677">Repeat</keyword>
<dbReference type="PANTHER" id="PTHR12891:SF0">
    <property type="entry name" value="MMS19 NUCLEOTIDE EXCISION REPAIR PROTEIN HOMOLOG"/>
    <property type="match status" value="1"/>
</dbReference>
<dbReference type="InterPro" id="IPR011989">
    <property type="entry name" value="ARM-like"/>
</dbReference>
<dbReference type="AlphaFoldDB" id="A0A9P5YBX7"/>
<comment type="function">
    <text evidence="5">Key component of the cytosolic iron-sulfur protein assembly (CIA) complex, a multiprotein complex that mediates the incorporation of iron-sulfur cluster into apoproteins specifically involved in DNA metabolism and genomic integrity. In the CIA complex, MMS19 acts as an adapter between early-acting CIA components and a subset of cellular target iron-sulfur proteins.</text>
</comment>
<name>A0A9P5YBX7_9AGAR</name>
<proteinExistence type="inferred from homology"/>
<keyword evidence="5" id="KW-0227">DNA damage</keyword>
<dbReference type="InterPro" id="IPR024687">
    <property type="entry name" value="MMS19_C"/>
</dbReference>
<dbReference type="PANTHER" id="PTHR12891">
    <property type="entry name" value="DNA REPAIR/TRANSCRIPTION PROTEIN MET18/MMS19"/>
    <property type="match status" value="1"/>
</dbReference>
<dbReference type="OrthoDB" id="342900at2759"/>
<dbReference type="GO" id="GO:0016226">
    <property type="term" value="P:iron-sulfur cluster assembly"/>
    <property type="evidence" value="ECO:0007669"/>
    <property type="project" value="UniProtKB-UniRule"/>
</dbReference>
<evidence type="ECO:0000256" key="5">
    <source>
        <dbReference type="RuleBase" id="RU367072"/>
    </source>
</evidence>